<evidence type="ECO:0000256" key="8">
    <source>
        <dbReference type="ARBA" id="ARBA00023242"/>
    </source>
</evidence>
<feature type="transmembrane region" description="Helical" evidence="9">
    <location>
        <begin position="98"/>
        <end position="118"/>
    </location>
</feature>
<reference evidence="10" key="1">
    <citation type="submission" date="2014-01" db="EMBL/GenBank/DDBJ databases">
        <authorList>
            <person name="Aslett M."/>
        </authorList>
    </citation>
    <scope>NUCLEOTIDE SEQUENCE</scope>
</reference>
<name>A0A077ZGJ9_TRITR</name>
<dbReference type="Proteomes" id="UP000030665">
    <property type="component" value="Unassembled WGS sequence"/>
</dbReference>
<evidence type="ECO:0000256" key="7">
    <source>
        <dbReference type="ARBA" id="ARBA00023180"/>
    </source>
</evidence>
<keyword evidence="8" id="KW-0539">Nucleus</keyword>
<gene>
    <name evidence="10" type="ORF">TTRE_0000708801</name>
</gene>
<feature type="transmembrane region" description="Helical" evidence="9">
    <location>
        <begin position="247"/>
        <end position="272"/>
    </location>
</feature>
<evidence type="ECO:0000256" key="5">
    <source>
        <dbReference type="ARBA" id="ARBA00022989"/>
    </source>
</evidence>
<dbReference type="OrthoDB" id="5967342at2759"/>
<accession>A0A077ZGJ9</accession>
<dbReference type="PANTHER" id="PTHR14437:SF2">
    <property type="entry name" value="TRANSMEMBRANE PROTEIN 168"/>
    <property type="match status" value="1"/>
</dbReference>
<proteinExistence type="inferred from homology"/>
<feature type="transmembrane region" description="Helical" evidence="9">
    <location>
        <begin position="189"/>
        <end position="207"/>
    </location>
</feature>
<organism evidence="10 11">
    <name type="scientific">Trichuris trichiura</name>
    <name type="common">Whipworm</name>
    <name type="synonym">Trichocephalus trichiurus</name>
    <dbReference type="NCBI Taxonomy" id="36087"/>
    <lineage>
        <taxon>Eukaryota</taxon>
        <taxon>Metazoa</taxon>
        <taxon>Ecdysozoa</taxon>
        <taxon>Nematoda</taxon>
        <taxon>Enoplea</taxon>
        <taxon>Dorylaimia</taxon>
        <taxon>Trichinellida</taxon>
        <taxon>Trichuridae</taxon>
        <taxon>Trichuris</taxon>
    </lineage>
</organism>
<comment type="subcellular location">
    <subcellularLocation>
        <location evidence="1">Nucleus membrane</location>
        <topology evidence="1">Multi-pass membrane protein</topology>
    </subcellularLocation>
</comment>
<protein>
    <recommendedName>
        <fullName evidence="3">Transmembrane protein 168</fullName>
    </recommendedName>
</protein>
<sequence length="503" mass="55713">MELTQRALKIRQVNDAEVSPFSTLFVSATVIVGTLCALIPVCIKHQTPDCISAAIVGFALLMGGPVALRIRYFSIFLTSLDAWLGYALFRLCDLQPKIILPSWLQTTQIALLYGSLVFRGVTMASDIFSRACSSASITLAQSVPWSCFVGALLGYYSHPPNAIALHILWMLSFLLIALAMAFKVRMAIAIFFSMVIYTAFGGGRALLAGPITIAHQIALVTIGGWLFTKPLLLLFDVRTNALQRRAVIFSLSRWCCNILFVGNIFAVVLFGVAQTMAVMKQGEMTVAVSIFAPVGVLWLFLYSLYFRALWSLSSPLEPFDRQTCVEQKLRNYVDRHFDPVAFMAPAVCILFTVSLAGINWSIHDLLSALSFSILSTVEVTVAHVMHTLFKGFDNCIAFGLITPNGSQLQADDAGHLLAAELAKFFHQRGIHTDDVFFHPESMDILNLRQRLEHFFESVTESGAAYDTYFLYYHGSVVPETGEWMLRKLPHQGKAVPSIPLEVT</sequence>
<evidence type="ECO:0000313" key="10">
    <source>
        <dbReference type="EMBL" id="CDW58763.1"/>
    </source>
</evidence>
<feature type="transmembrane region" description="Helical" evidence="9">
    <location>
        <begin position="163"/>
        <end position="182"/>
    </location>
</feature>
<evidence type="ECO:0000256" key="9">
    <source>
        <dbReference type="SAM" id="Phobius"/>
    </source>
</evidence>
<feature type="transmembrane region" description="Helical" evidence="9">
    <location>
        <begin position="284"/>
        <end position="305"/>
    </location>
</feature>
<keyword evidence="5 9" id="KW-1133">Transmembrane helix</keyword>
<dbReference type="AlphaFoldDB" id="A0A077ZGJ9"/>
<evidence type="ECO:0000256" key="6">
    <source>
        <dbReference type="ARBA" id="ARBA00023136"/>
    </source>
</evidence>
<dbReference type="GO" id="GO:0031965">
    <property type="term" value="C:nuclear membrane"/>
    <property type="evidence" value="ECO:0007669"/>
    <property type="project" value="UniProtKB-SubCell"/>
</dbReference>
<evidence type="ECO:0000313" key="11">
    <source>
        <dbReference type="Proteomes" id="UP000030665"/>
    </source>
</evidence>
<dbReference type="EMBL" id="HG806408">
    <property type="protein sequence ID" value="CDW58763.1"/>
    <property type="molecule type" value="Genomic_DNA"/>
</dbReference>
<feature type="transmembrane region" description="Helical" evidence="9">
    <location>
        <begin position="340"/>
        <end position="362"/>
    </location>
</feature>
<evidence type="ECO:0000256" key="2">
    <source>
        <dbReference type="ARBA" id="ARBA00007329"/>
    </source>
</evidence>
<evidence type="ECO:0000256" key="1">
    <source>
        <dbReference type="ARBA" id="ARBA00004232"/>
    </source>
</evidence>
<keyword evidence="7" id="KW-0325">Glycoprotein</keyword>
<dbReference type="PANTHER" id="PTHR14437">
    <property type="entry name" value="TRANSMEMBRANE PROTEIN 168"/>
    <property type="match status" value="1"/>
</dbReference>
<feature type="transmembrane region" description="Helical" evidence="9">
    <location>
        <begin position="139"/>
        <end position="157"/>
    </location>
</feature>
<reference evidence="10" key="2">
    <citation type="submission" date="2014-03" db="EMBL/GenBank/DDBJ databases">
        <title>The whipworm genome and dual-species transcriptomics of an intimate host-pathogen interaction.</title>
        <authorList>
            <person name="Foth B.J."/>
            <person name="Tsai I.J."/>
            <person name="Reid A.J."/>
            <person name="Bancroft A.J."/>
            <person name="Nichol S."/>
            <person name="Tracey A."/>
            <person name="Holroyd N."/>
            <person name="Cotton J.A."/>
            <person name="Stanley E.J."/>
            <person name="Zarowiecki M."/>
            <person name="Liu J.Z."/>
            <person name="Huckvale T."/>
            <person name="Cooper P.J."/>
            <person name="Grencis R.K."/>
            <person name="Berriman M."/>
        </authorList>
    </citation>
    <scope>NUCLEOTIDE SEQUENCE [LARGE SCALE GENOMIC DNA]</scope>
</reference>
<feature type="transmembrane region" description="Helical" evidence="9">
    <location>
        <begin position="55"/>
        <end position="78"/>
    </location>
</feature>
<keyword evidence="11" id="KW-1185">Reference proteome</keyword>
<keyword evidence="4 9" id="KW-0812">Transmembrane</keyword>
<evidence type="ECO:0000256" key="3">
    <source>
        <dbReference type="ARBA" id="ARBA00014572"/>
    </source>
</evidence>
<feature type="transmembrane region" description="Helical" evidence="9">
    <location>
        <begin position="213"/>
        <end position="235"/>
    </location>
</feature>
<keyword evidence="6 9" id="KW-0472">Membrane</keyword>
<dbReference type="InterPro" id="IPR029713">
    <property type="entry name" value="TMEM168"/>
</dbReference>
<feature type="transmembrane region" description="Helical" evidence="9">
    <location>
        <begin position="20"/>
        <end position="43"/>
    </location>
</feature>
<comment type="similarity">
    <text evidence="2">Belongs to the TMEM168 family.</text>
</comment>
<evidence type="ECO:0000256" key="4">
    <source>
        <dbReference type="ARBA" id="ARBA00022692"/>
    </source>
</evidence>